<dbReference type="GO" id="GO:0046933">
    <property type="term" value="F:proton-transporting ATP synthase activity, rotational mechanism"/>
    <property type="evidence" value="ECO:0007669"/>
    <property type="project" value="InterPro"/>
</dbReference>
<name>A0A023F8B5_TRIIF</name>
<dbReference type="GO" id="GO:0005743">
    <property type="term" value="C:mitochondrial inner membrane"/>
    <property type="evidence" value="ECO:0007669"/>
    <property type="project" value="UniProtKB-SubCell"/>
</dbReference>
<evidence type="ECO:0000256" key="9">
    <source>
        <dbReference type="ARBA" id="ARBA00023136"/>
    </source>
</evidence>
<proteinExistence type="evidence at transcript level"/>
<dbReference type="InterPro" id="IPR000711">
    <property type="entry name" value="ATPase_OSCP/dsu"/>
</dbReference>
<evidence type="ECO:0000256" key="2">
    <source>
        <dbReference type="ARBA" id="ARBA00007046"/>
    </source>
</evidence>
<evidence type="ECO:0000256" key="7">
    <source>
        <dbReference type="ARBA" id="ARBA00023065"/>
    </source>
</evidence>
<dbReference type="PRINTS" id="PR00125">
    <property type="entry name" value="ATPASEDELTA"/>
</dbReference>
<comment type="similarity">
    <text evidence="2">Belongs to the ATPase delta chain family.</text>
</comment>
<evidence type="ECO:0000256" key="3">
    <source>
        <dbReference type="ARBA" id="ARBA00022448"/>
    </source>
</evidence>
<dbReference type="NCBIfam" id="TIGR01145">
    <property type="entry name" value="ATP_synt_delta"/>
    <property type="match status" value="1"/>
</dbReference>
<dbReference type="HAMAP" id="MF_01416">
    <property type="entry name" value="ATP_synth_delta_bact"/>
    <property type="match status" value="1"/>
</dbReference>
<evidence type="ECO:0000256" key="5">
    <source>
        <dbReference type="ARBA" id="ARBA00022792"/>
    </source>
</evidence>
<keyword evidence="10" id="KW-0066">ATP synthesis</keyword>
<dbReference type="EMBL" id="GBBI01001182">
    <property type="protein sequence ID" value="JAC17530.1"/>
    <property type="molecule type" value="mRNA"/>
</dbReference>
<reference evidence="12" key="1">
    <citation type="journal article" date="2014" name="PLoS Negl. Trop. Dis.">
        <title>An updated insight into the Sialotranscriptome of Triatoma infestans: developmental stage and geographic variations.</title>
        <authorList>
            <person name="Schwarz A."/>
            <person name="Medrano-Mercado N."/>
            <person name="Schaub G.A."/>
            <person name="Struchiner C.J."/>
            <person name="Bargues M.D."/>
            <person name="Levy M.Z."/>
            <person name="Ribeiro J.M."/>
        </authorList>
    </citation>
    <scope>NUCLEOTIDE SEQUENCE</scope>
    <source>
        <strain evidence="12">Chile</strain>
        <tissue evidence="12">Salivary glands</tissue>
    </source>
</reference>
<keyword evidence="3" id="KW-0813">Transport</keyword>
<dbReference type="SUPFAM" id="SSF47928">
    <property type="entry name" value="N-terminal domain of the delta subunit of the F1F0-ATP synthase"/>
    <property type="match status" value="1"/>
</dbReference>
<keyword evidence="9" id="KW-0472">Membrane</keyword>
<keyword evidence="6" id="KW-0809">Transit peptide</keyword>
<comment type="subcellular location">
    <subcellularLocation>
        <location evidence="1">Mitochondrion inner membrane</location>
    </subcellularLocation>
</comment>
<accession>A0A023F8B5</accession>
<dbReference type="InterPro" id="IPR026015">
    <property type="entry name" value="ATP_synth_OSCP/delta_N_sf"/>
</dbReference>
<keyword evidence="8" id="KW-0496">Mitochondrion</keyword>
<evidence type="ECO:0000256" key="4">
    <source>
        <dbReference type="ARBA" id="ARBA00022781"/>
    </source>
</evidence>
<evidence type="ECO:0000256" key="6">
    <source>
        <dbReference type="ARBA" id="ARBA00022946"/>
    </source>
</evidence>
<dbReference type="AlphaFoldDB" id="A0A023F8B5"/>
<evidence type="ECO:0000256" key="1">
    <source>
        <dbReference type="ARBA" id="ARBA00004273"/>
    </source>
</evidence>
<evidence type="ECO:0000256" key="10">
    <source>
        <dbReference type="ARBA" id="ARBA00023310"/>
    </source>
</evidence>
<sequence>MAANNSLNIVRTLASSAATKPVKPPVQVFGLDGRYATALYSAASKLKQLDVVEKDLENVQKTLKADATLKEYLHSPVIKRHLKVEALKQMATKIKLTPPSVNLLSLLAENGRINRVDGVISAFSTIMAGHRGDLRCEVTTAKELDEELKKELQTVLKAFAKKGENIILELKVDPSIIGGMIVSIGDKYVDMSVASKIKKYTEIIQASV</sequence>
<protein>
    <recommendedName>
        <fullName evidence="11">Oligomycin sensitivity conferral protein</fullName>
    </recommendedName>
</protein>
<keyword evidence="5" id="KW-0999">Mitochondrion inner membrane</keyword>
<organism evidence="12">
    <name type="scientific">Triatoma infestans</name>
    <name type="common">Assassin bug</name>
    <dbReference type="NCBI Taxonomy" id="30076"/>
    <lineage>
        <taxon>Eukaryota</taxon>
        <taxon>Metazoa</taxon>
        <taxon>Ecdysozoa</taxon>
        <taxon>Arthropoda</taxon>
        <taxon>Hexapoda</taxon>
        <taxon>Insecta</taxon>
        <taxon>Pterygota</taxon>
        <taxon>Neoptera</taxon>
        <taxon>Paraneoptera</taxon>
        <taxon>Hemiptera</taxon>
        <taxon>Heteroptera</taxon>
        <taxon>Panheteroptera</taxon>
        <taxon>Cimicomorpha</taxon>
        <taxon>Reduviidae</taxon>
        <taxon>Triatominae</taxon>
        <taxon>Triatoma</taxon>
    </lineage>
</organism>
<dbReference type="Gene3D" id="1.10.520.20">
    <property type="entry name" value="N-terminal domain of the delta subunit of the F1F0-ATP synthase"/>
    <property type="match status" value="1"/>
</dbReference>
<evidence type="ECO:0000256" key="11">
    <source>
        <dbReference type="ARBA" id="ARBA00033369"/>
    </source>
</evidence>
<evidence type="ECO:0000313" key="12">
    <source>
        <dbReference type="EMBL" id="JAC17530.1"/>
    </source>
</evidence>
<dbReference type="FunFam" id="1.10.520.20:FF:000002">
    <property type="entry name" value="ATP synthase subunit O, mitochondrial"/>
    <property type="match status" value="1"/>
</dbReference>
<dbReference type="Pfam" id="PF00213">
    <property type="entry name" value="OSCP"/>
    <property type="match status" value="1"/>
</dbReference>
<dbReference type="PANTHER" id="PTHR11910">
    <property type="entry name" value="ATP SYNTHASE DELTA CHAIN"/>
    <property type="match status" value="1"/>
</dbReference>
<keyword evidence="7" id="KW-0406">Ion transport</keyword>
<evidence type="ECO:0000256" key="8">
    <source>
        <dbReference type="ARBA" id="ARBA00023128"/>
    </source>
</evidence>
<keyword evidence="4" id="KW-0375">Hydrogen ion transport</keyword>